<comment type="caution">
    <text evidence="1">The sequence shown here is derived from an EMBL/GenBank/DDBJ whole genome shotgun (WGS) entry which is preliminary data.</text>
</comment>
<evidence type="ECO:0000313" key="2">
    <source>
        <dbReference type="Proteomes" id="UP001152795"/>
    </source>
</evidence>
<name>A0A7D9HVQ6_PARCT</name>
<gene>
    <name evidence="1" type="ORF">PACLA_8A000267</name>
</gene>
<dbReference type="EMBL" id="CACRXK020001967">
    <property type="protein sequence ID" value="CAB3992039.1"/>
    <property type="molecule type" value="Genomic_DNA"/>
</dbReference>
<dbReference type="AlphaFoldDB" id="A0A7D9HVQ6"/>
<sequence>MFSFLYKRRDHGKFFLQPGNGEYGEIRIIVTTQYRPTTNFPSIIKYKYLFDPMPINESVNLLNKVSNIQNDDKNASRLAEALGGLPKSLADAACYIQADRRFNSTYYFYLKQLELNQKKYENDVNFTWAKGVEEGLSYNLTTYTASIMLIQQHISNGSSDDHFYLDLACFVGYCGSSVISIKFLENYVGLNDDLKDYTETQIKILVRQTSIYTK</sequence>
<reference evidence="1" key="1">
    <citation type="submission" date="2020-04" db="EMBL/GenBank/DDBJ databases">
        <authorList>
            <person name="Alioto T."/>
            <person name="Alioto T."/>
            <person name="Gomez Garrido J."/>
        </authorList>
    </citation>
    <scope>NUCLEOTIDE SEQUENCE</scope>
    <source>
        <strain evidence="1">A484AB</strain>
    </source>
</reference>
<keyword evidence="2" id="KW-1185">Reference proteome</keyword>
<dbReference type="Proteomes" id="UP001152795">
    <property type="component" value="Unassembled WGS sequence"/>
</dbReference>
<proteinExistence type="predicted"/>
<accession>A0A7D9HVQ6</accession>
<evidence type="ECO:0000313" key="1">
    <source>
        <dbReference type="EMBL" id="CAB3992039.1"/>
    </source>
</evidence>
<organism evidence="1 2">
    <name type="scientific">Paramuricea clavata</name>
    <name type="common">Red gorgonian</name>
    <name type="synonym">Violescent sea-whip</name>
    <dbReference type="NCBI Taxonomy" id="317549"/>
    <lineage>
        <taxon>Eukaryota</taxon>
        <taxon>Metazoa</taxon>
        <taxon>Cnidaria</taxon>
        <taxon>Anthozoa</taxon>
        <taxon>Octocorallia</taxon>
        <taxon>Malacalcyonacea</taxon>
        <taxon>Plexauridae</taxon>
        <taxon>Paramuricea</taxon>
    </lineage>
</organism>
<protein>
    <submittedName>
        <fullName evidence="1">Uncharacterized protein</fullName>
    </submittedName>
</protein>